<gene>
    <name evidence="7" type="ORF">FPL14_07505</name>
</gene>
<dbReference type="InterPro" id="IPR008979">
    <property type="entry name" value="Galactose-bd-like_sf"/>
</dbReference>
<dbReference type="EMBL" id="CP041969">
    <property type="protein sequence ID" value="QMV41052.1"/>
    <property type="molecule type" value="Genomic_DNA"/>
</dbReference>
<dbReference type="RefSeq" id="WP_182302412.1">
    <property type="nucleotide sequence ID" value="NZ_CP041969.1"/>
</dbReference>
<feature type="domain" description="Glycoside hydrolase family 2 catalytic" evidence="5">
    <location>
        <begin position="290"/>
        <end position="577"/>
    </location>
</feature>
<dbReference type="InterPro" id="IPR036156">
    <property type="entry name" value="Beta-gal/glucu_dom_sf"/>
</dbReference>
<dbReference type="Pfam" id="PF00703">
    <property type="entry name" value="Glyco_hydro_2"/>
    <property type="match status" value="1"/>
</dbReference>
<dbReference type="Pfam" id="PF02837">
    <property type="entry name" value="Glyco_hydro_2_N"/>
    <property type="match status" value="1"/>
</dbReference>
<dbReference type="KEGG" id="cchl:FPL14_07505"/>
<evidence type="ECO:0000256" key="1">
    <source>
        <dbReference type="ARBA" id="ARBA00007401"/>
    </source>
</evidence>
<dbReference type="Gene3D" id="3.20.20.80">
    <property type="entry name" value="Glycosidases"/>
    <property type="match status" value="1"/>
</dbReference>
<dbReference type="InterPro" id="IPR017853">
    <property type="entry name" value="GH"/>
</dbReference>
<comment type="similarity">
    <text evidence="1">Belongs to the glycosyl hydrolase 2 family.</text>
</comment>
<dbReference type="Pfam" id="PF02836">
    <property type="entry name" value="Glyco_hydro_2_C"/>
    <property type="match status" value="1"/>
</dbReference>
<dbReference type="SUPFAM" id="SSF49303">
    <property type="entry name" value="beta-Galactosidase/glucuronidase domain"/>
    <property type="match status" value="1"/>
</dbReference>
<dbReference type="Gene3D" id="2.60.120.260">
    <property type="entry name" value="Galactose-binding domain-like"/>
    <property type="match status" value="1"/>
</dbReference>
<dbReference type="GO" id="GO:0004553">
    <property type="term" value="F:hydrolase activity, hydrolyzing O-glycosyl compounds"/>
    <property type="evidence" value="ECO:0007669"/>
    <property type="project" value="InterPro"/>
</dbReference>
<evidence type="ECO:0000256" key="3">
    <source>
        <dbReference type="ARBA" id="ARBA00023295"/>
    </source>
</evidence>
<dbReference type="InterPro" id="IPR013783">
    <property type="entry name" value="Ig-like_fold"/>
</dbReference>
<proteinExistence type="inferred from homology"/>
<keyword evidence="8" id="KW-1185">Reference proteome</keyword>
<evidence type="ECO:0000259" key="5">
    <source>
        <dbReference type="Pfam" id="PF02836"/>
    </source>
</evidence>
<dbReference type="AlphaFoldDB" id="A0A7G5BVR8"/>
<feature type="domain" description="Glycosyl hydrolases family 2 sugar binding" evidence="6">
    <location>
        <begin position="21"/>
        <end position="163"/>
    </location>
</feature>
<evidence type="ECO:0000259" key="4">
    <source>
        <dbReference type="Pfam" id="PF00703"/>
    </source>
</evidence>
<name>A0A7G5BVR8_9BACL</name>
<dbReference type="InterPro" id="IPR006102">
    <property type="entry name" value="Ig-like_GH2"/>
</dbReference>
<dbReference type="SUPFAM" id="SSF51445">
    <property type="entry name" value="(Trans)glycosidases"/>
    <property type="match status" value="1"/>
</dbReference>
<dbReference type="InterPro" id="IPR006103">
    <property type="entry name" value="Glyco_hydro_2_cat"/>
</dbReference>
<evidence type="ECO:0000256" key="2">
    <source>
        <dbReference type="ARBA" id="ARBA00022801"/>
    </source>
</evidence>
<organism evidence="7 8">
    <name type="scientific">Cohnella cholangitidis</name>
    <dbReference type="NCBI Taxonomy" id="2598458"/>
    <lineage>
        <taxon>Bacteria</taxon>
        <taxon>Bacillati</taxon>
        <taxon>Bacillota</taxon>
        <taxon>Bacilli</taxon>
        <taxon>Bacillales</taxon>
        <taxon>Paenibacillaceae</taxon>
        <taxon>Cohnella</taxon>
    </lineage>
</organism>
<evidence type="ECO:0000259" key="6">
    <source>
        <dbReference type="Pfam" id="PF02837"/>
    </source>
</evidence>
<keyword evidence="2 7" id="KW-0378">Hydrolase</keyword>
<dbReference type="InterPro" id="IPR051913">
    <property type="entry name" value="GH2_Domain-Containing"/>
</dbReference>
<accession>A0A7G5BVR8</accession>
<sequence>MTKALRNEYPRPQFVREQWMNLNGEWEFDYDDGAIGERDAWYEKHSFPKKIRVPFCYQSELSGIGDTDFHDVVWYRKSFAVPSDFEGKRVLLHFGAVDYDSKVWVNGKLVATHEGGHTPFHADITDVLLSGDNSIVVKAVDYSKDVTLPRGKQYWEEKSAGIFYTRTTGIWQSVWLEPVSEVHLERIRLTPNIDRNEITVQSFISGFSSGANVQLQATIAFGGEFISQDTYTVTRDGEIRSIAIQDFNDHHLGRWWSPEKPNLYDLQLKLIVNGEQTDCVDSYFGMRKVSIVDGSLMLNNRPYYMKLVLDQGYFPTGLLTAPSDDDLRKDIEYTKEMGFNGARKHQKIEDPRYLYWADKLGLLVWGEMANAYHFTESYAGKMTREWLQAVERDYNHPCIVAWVPLNESWGVTNILVDPQQQQHALALYHMTKSIDNTRPVISNDGWEHMKTDLVTIHDYEWRREVLQERYGTTESAINARPANRWILVPGVEYEDQPILITEFGGISFKKSDWEGWGYSGAESDEDFLKRLADVVHPMIGSPVIQGFCYTQLTDVEQEINGLLTYDRKPKVPLSEIRLINEGKWPVSLPRP</sequence>
<dbReference type="Gene3D" id="2.60.40.10">
    <property type="entry name" value="Immunoglobulins"/>
    <property type="match status" value="1"/>
</dbReference>
<dbReference type="InterPro" id="IPR006104">
    <property type="entry name" value="Glyco_hydro_2_N"/>
</dbReference>
<evidence type="ECO:0000313" key="7">
    <source>
        <dbReference type="EMBL" id="QMV41052.1"/>
    </source>
</evidence>
<dbReference type="Proteomes" id="UP000515679">
    <property type="component" value="Chromosome"/>
</dbReference>
<protein>
    <submittedName>
        <fullName evidence="7">Glycoside hydrolase family 2</fullName>
    </submittedName>
</protein>
<reference evidence="7 8" key="1">
    <citation type="submission" date="2019-07" db="EMBL/GenBank/DDBJ databases">
        <authorList>
            <person name="Kim J.K."/>
            <person name="Cheong H.-M."/>
            <person name="Choi Y."/>
            <person name="Hwang K.J."/>
            <person name="Lee S."/>
            <person name="Choi C."/>
        </authorList>
    </citation>
    <scope>NUCLEOTIDE SEQUENCE [LARGE SCALE GENOMIC DNA]</scope>
    <source>
        <strain evidence="7 8">KS 22</strain>
    </source>
</reference>
<keyword evidence="3" id="KW-0326">Glycosidase</keyword>
<dbReference type="SUPFAM" id="SSF49785">
    <property type="entry name" value="Galactose-binding domain-like"/>
    <property type="match status" value="1"/>
</dbReference>
<dbReference type="GO" id="GO:0005975">
    <property type="term" value="P:carbohydrate metabolic process"/>
    <property type="evidence" value="ECO:0007669"/>
    <property type="project" value="InterPro"/>
</dbReference>
<dbReference type="PANTHER" id="PTHR42732">
    <property type="entry name" value="BETA-GALACTOSIDASE"/>
    <property type="match status" value="1"/>
</dbReference>
<feature type="domain" description="Glycoside hydrolase family 2 immunoglobulin-like beta-sandwich" evidence="4">
    <location>
        <begin position="182"/>
        <end position="287"/>
    </location>
</feature>
<evidence type="ECO:0000313" key="8">
    <source>
        <dbReference type="Proteomes" id="UP000515679"/>
    </source>
</evidence>
<dbReference type="PANTHER" id="PTHR42732:SF3">
    <property type="entry name" value="HYDROLASE"/>
    <property type="match status" value="1"/>
</dbReference>